<feature type="compositionally biased region" description="Polar residues" evidence="1">
    <location>
        <begin position="219"/>
        <end position="237"/>
    </location>
</feature>
<dbReference type="AlphaFoldDB" id="A0A6N7IN82"/>
<gene>
    <name evidence="3" type="primary">pilO</name>
    <name evidence="3" type="ORF">GFC01_01990</name>
</gene>
<dbReference type="RefSeq" id="WP_152944968.1">
    <property type="nucleotide sequence ID" value="NZ_WHYR01000003.1"/>
</dbReference>
<dbReference type="EMBL" id="WHYR01000003">
    <property type="protein sequence ID" value="MQL51059.1"/>
    <property type="molecule type" value="Genomic_DNA"/>
</dbReference>
<dbReference type="Gene3D" id="3.30.70.60">
    <property type="match status" value="1"/>
</dbReference>
<dbReference type="Pfam" id="PF04350">
    <property type="entry name" value="PilO"/>
    <property type="match status" value="1"/>
</dbReference>
<feature type="compositionally biased region" description="Polar residues" evidence="1">
    <location>
        <begin position="248"/>
        <end position="286"/>
    </location>
</feature>
<sequence length="286" mass="30912">MQLTRIQVIQLTNALKNLLEDRTKLYKAIGAAILLILTVYFAVPGIRAAEDAYRKYLTAKTSYAAQRAKADDIPMQKAALKDAQDRFRRLSSKFALNMDTGQTLNTIADCCKRNGVELNSVQPGNPVEKVYQGHLMAVPVKLEVTGAFPNVIKAMNDIENASNPAELREVKISAAKEGVSGDVTADLTVVFYSLSKPEITQYVTAPSGNYNPFFALKQPPQNIQPAQGSVQQSQPGAGQQLPLVNQVLPDSNTQAQPVPRQTATQPPGSGQTVAQTSASGQQTTKE</sequence>
<evidence type="ECO:0000313" key="4">
    <source>
        <dbReference type="Proteomes" id="UP000441717"/>
    </source>
</evidence>
<dbReference type="InterPro" id="IPR014717">
    <property type="entry name" value="Transl_elong_EF1B/ribsomal_bS6"/>
</dbReference>
<evidence type="ECO:0000313" key="3">
    <source>
        <dbReference type="EMBL" id="MQL51059.1"/>
    </source>
</evidence>
<keyword evidence="2" id="KW-0812">Transmembrane</keyword>
<dbReference type="OrthoDB" id="9982981at2"/>
<proteinExistence type="predicted"/>
<dbReference type="Proteomes" id="UP000441717">
    <property type="component" value="Unassembled WGS sequence"/>
</dbReference>
<reference evidence="3 4" key="1">
    <citation type="submission" date="2019-10" db="EMBL/GenBank/DDBJ databases">
        <title>Comparative genomics of sulfur disproportionating microorganisms.</title>
        <authorList>
            <person name="Ward L.M."/>
            <person name="Bertran E."/>
            <person name="Johnston D."/>
        </authorList>
    </citation>
    <scope>NUCLEOTIDE SEQUENCE [LARGE SCALE GENOMIC DNA]</scope>
    <source>
        <strain evidence="3 4">DSM 14055</strain>
    </source>
</reference>
<protein>
    <submittedName>
        <fullName evidence="3">Type 4a pilus biogenesis protein PilO</fullName>
    </submittedName>
</protein>
<name>A0A6N7IN82_9FIRM</name>
<keyword evidence="2" id="KW-0472">Membrane</keyword>
<keyword evidence="2" id="KW-1133">Transmembrane helix</keyword>
<evidence type="ECO:0000256" key="1">
    <source>
        <dbReference type="SAM" id="MobiDB-lite"/>
    </source>
</evidence>
<comment type="caution">
    <text evidence="3">The sequence shown here is derived from an EMBL/GenBank/DDBJ whole genome shotgun (WGS) entry which is preliminary data.</text>
</comment>
<keyword evidence="4" id="KW-1185">Reference proteome</keyword>
<feature type="transmembrane region" description="Helical" evidence="2">
    <location>
        <begin position="25"/>
        <end position="46"/>
    </location>
</feature>
<organism evidence="3 4">
    <name type="scientific">Desulfofundulus thermobenzoicus</name>
    <dbReference type="NCBI Taxonomy" id="29376"/>
    <lineage>
        <taxon>Bacteria</taxon>
        <taxon>Bacillati</taxon>
        <taxon>Bacillota</taxon>
        <taxon>Clostridia</taxon>
        <taxon>Eubacteriales</taxon>
        <taxon>Peptococcaceae</taxon>
        <taxon>Desulfofundulus</taxon>
    </lineage>
</organism>
<feature type="region of interest" description="Disordered" evidence="1">
    <location>
        <begin position="215"/>
        <end position="286"/>
    </location>
</feature>
<dbReference type="InterPro" id="IPR007445">
    <property type="entry name" value="PilO"/>
</dbReference>
<evidence type="ECO:0000256" key="2">
    <source>
        <dbReference type="SAM" id="Phobius"/>
    </source>
</evidence>
<dbReference type="GO" id="GO:0043107">
    <property type="term" value="P:type IV pilus-dependent motility"/>
    <property type="evidence" value="ECO:0007669"/>
    <property type="project" value="InterPro"/>
</dbReference>
<accession>A0A6N7IN82</accession>
<dbReference type="GO" id="GO:0043683">
    <property type="term" value="P:type IV pilus assembly"/>
    <property type="evidence" value="ECO:0007669"/>
    <property type="project" value="InterPro"/>
</dbReference>